<dbReference type="Gene3D" id="2.180.10.10">
    <property type="entry name" value="RHS repeat-associated core"/>
    <property type="match status" value="1"/>
</dbReference>
<evidence type="ECO:0008006" key="3">
    <source>
        <dbReference type="Google" id="ProtNLM"/>
    </source>
</evidence>
<protein>
    <recommendedName>
        <fullName evidence="3">RHS repeat-associated core domain-containing protein</fullName>
    </recommendedName>
</protein>
<dbReference type="RefSeq" id="WP_005737005.1">
    <property type="nucleotide sequence ID" value="NZ_LT963408.1"/>
</dbReference>
<dbReference type="Proteomes" id="UP000238093">
    <property type="component" value="Chromosome I"/>
</dbReference>
<dbReference type="InterPro" id="IPR022385">
    <property type="entry name" value="Rhs_assc_core"/>
</dbReference>
<dbReference type="AlphaFoldDB" id="A0A2K4WL38"/>
<dbReference type="EMBL" id="LT963408">
    <property type="protein sequence ID" value="SOS36610.1"/>
    <property type="molecule type" value="Genomic_DNA"/>
</dbReference>
<gene>
    <name evidence="1" type="ORF">CFBP6411_05253</name>
</gene>
<organism evidence="1 2">
    <name type="scientific">Pseudomonas syringae group genomosp. 3</name>
    <dbReference type="NCBI Taxonomy" id="251701"/>
    <lineage>
        <taxon>Bacteria</taxon>
        <taxon>Pseudomonadati</taxon>
        <taxon>Pseudomonadota</taxon>
        <taxon>Gammaproteobacteria</taxon>
        <taxon>Pseudomonadales</taxon>
        <taxon>Pseudomonadaceae</taxon>
        <taxon>Pseudomonas</taxon>
    </lineage>
</organism>
<name>A0A2K4WL38_9PSED</name>
<evidence type="ECO:0000313" key="2">
    <source>
        <dbReference type="Proteomes" id="UP000238093"/>
    </source>
</evidence>
<dbReference type="SUPFAM" id="SSF56399">
    <property type="entry name" value="ADP-ribosylation"/>
    <property type="match status" value="1"/>
</dbReference>
<evidence type="ECO:0000313" key="1">
    <source>
        <dbReference type="EMBL" id="SOS36610.1"/>
    </source>
</evidence>
<dbReference type="NCBIfam" id="TIGR03696">
    <property type="entry name" value="Rhs_assc_core"/>
    <property type="match status" value="1"/>
</dbReference>
<reference evidence="1 2" key="1">
    <citation type="submission" date="2017-11" db="EMBL/GenBank/DDBJ databases">
        <authorList>
            <person name="Han C.G."/>
        </authorList>
    </citation>
    <scope>NUCLEOTIDE SEQUENCE [LARGE SCALE GENOMIC DNA]</scope>
    <source>
        <strain evidence="1">CFBP6411</strain>
    </source>
</reference>
<sequence length="305" mass="32045">MSQQAVLCRYSYDALDRLAIRTPLSEAVARVFYQSEGVVSELQGAEHWRLLRHDRQLLAGQSALGATLMGSDQQHSVLAAVQAGSSAAIAYTAFGHRPSINHLPGFNGEQPDPVTGHYLLGNGYRAYNPVLMRFNSPDSLSPFGEGGLNAYAYCAGDPVNRSDPTGHVDFSQILSFTWVGLGLVGALVGGKLARPALSAVLKGGAPVSTKLSAAAAVTQVVASTVFTASRIINAVEPDSPAPDILLGAAIFLAVPTIGVRLAAPRWKRLEDAGANITVIGTRSRPSVADSTTDIRRSHSTVTSSV</sequence>
<accession>A0A2K4WL38</accession>
<proteinExistence type="predicted"/>